<dbReference type="Pfam" id="PF25000">
    <property type="entry name" value="DUF7779"/>
    <property type="match status" value="1"/>
</dbReference>
<name>A0A428TJ18_9HYPO</name>
<dbReference type="InterPro" id="IPR011990">
    <property type="entry name" value="TPR-like_helical_dom_sf"/>
</dbReference>
<feature type="domain" description="NACHT-NTPase and P-loop NTPases N-terminal" evidence="4">
    <location>
        <begin position="10"/>
        <end position="133"/>
    </location>
</feature>
<dbReference type="InterPro" id="IPR013785">
    <property type="entry name" value="Aldolase_TIM"/>
</dbReference>
<dbReference type="SUPFAM" id="SSF51445">
    <property type="entry name" value="(Trans)glycosidases"/>
    <property type="match status" value="1"/>
</dbReference>
<dbReference type="InterPro" id="IPR056681">
    <property type="entry name" value="DUF7779"/>
</dbReference>
<evidence type="ECO:0000259" key="3">
    <source>
        <dbReference type="Pfam" id="PF03537"/>
    </source>
</evidence>
<dbReference type="PANTHER" id="PTHR35273:SF2">
    <property type="entry name" value="ALPHA-GALACTOSIDASE"/>
    <property type="match status" value="1"/>
</dbReference>
<dbReference type="SUPFAM" id="SSF52540">
    <property type="entry name" value="P-loop containing nucleoside triphosphate hydrolases"/>
    <property type="match status" value="1"/>
</dbReference>
<evidence type="ECO:0000313" key="6">
    <source>
        <dbReference type="EMBL" id="RSM02015.1"/>
    </source>
</evidence>
<protein>
    <recommendedName>
        <fullName evidence="2">alpha-galactosidase</fullName>
        <ecNumber evidence="2">3.2.1.22</ecNumber>
    </recommendedName>
</protein>
<dbReference type="Pfam" id="PF13424">
    <property type="entry name" value="TPR_12"/>
    <property type="match status" value="2"/>
</dbReference>
<evidence type="ECO:0000259" key="4">
    <source>
        <dbReference type="Pfam" id="PF17107"/>
    </source>
</evidence>
<gene>
    <name evidence="6" type="ORF">CDV31_011098</name>
</gene>
<sequence>MDPVSAIGLVAGIIQLVELSTKVTKRLVDFSSAALQDDMPQAFKQIKTALPLIVADLQRIQADGSYAATQDQAALHSVVQGCLSETQELDMILEKALPSAEDTSWERRKKALISLKYDKKIDKIATAMNSYIGILTLHQVVDLSHNFKLGKPLSYRESYWLVPYDKNPSFVGRDHIFKEIESALTVEEGVQPKTALYGLGGIGKSQVALEYCYRKRKKDPRCSIFWCNAATVARFEESLNRMASQCGLISKEQVTDSFAVLKDWLEFRHQGPWLMVVDNVDDQNAFFSKQMRTGKVPSECIPHCARGSLIFTTRSSDVAFDAASPAKPIMIQEMGVADGLELAKKRLPNDTPEELLIELLEVLEFIPLAITQASAFMAKRRKTVRPYLDLYRKSDVTKMRLLSYEFSDHARPGSSMESVAKTWMISFEAIQESNPRAAELLCLMTFFQYQGVPAFLLQDEEEDEFDFQDAVAALKAFSFVDSNEEDTVFSTHRLVQLATRCWLDQEVPPKTERWAFAALNSVAIHFPRPTSHPNAEYFTLGESLFPHAELILQQQFKMPAKEVELARARLLNASGRYLHWKGSYDEARSRFQESMQINMRLLGERHIDTMTSTGLYGWSLAIIGHNPEAVPMLERLVQIRTEVLGKDDPQTIDALSDFAHAIVATGDLQKSEAMQREAVARSERILGRQHGNTIDCMAFLAQVLHQQGKQAEATTLQREIFTVTLEVLGPRHINVLMAEGNLASMLSNDRETYSEAYDIFKSNIQNKGEVYGLDHRETSVALLATSFLLVLAVPSSANADTSKALFSRGVTTRKELWKPKVGTPWQIILSQVLTIPKGGAKNLKPNVPIYDLDLFENSKQTFDALHKAGKYVICYFSAGSWENWRDDRNSFQKNDLGKTLSGWPDEKYVNINSPSVRTIMAKRIKLAADKGCDAIDPDNLDGYQADNGLGLTEADTISYVKFLSKEAAKYRMTTGMKNGGSITKQVLPYVGFCINESCIQYSECDLYAPYIKAGKPVFNIEYPAGAPNVKAADKRRICSVTGAAKGSNGFSKVIKKMNLDTWVAYC</sequence>
<dbReference type="Gene3D" id="1.25.40.10">
    <property type="entry name" value="Tetratricopeptide repeat domain"/>
    <property type="match status" value="1"/>
</dbReference>
<dbReference type="PANTHER" id="PTHR35273">
    <property type="entry name" value="ALPHA-1,4 POLYGALACTOSAMINIDASE, PUTATIVE (AFU_ORTHOLOGUE AFUA_3G07890)-RELATED"/>
    <property type="match status" value="1"/>
</dbReference>
<dbReference type="Gene3D" id="3.20.20.70">
    <property type="entry name" value="Aldolase class I"/>
    <property type="match status" value="1"/>
</dbReference>
<dbReference type="InterPro" id="IPR027417">
    <property type="entry name" value="P-loop_NTPase"/>
</dbReference>
<comment type="caution">
    <text evidence="6">The sequence shown here is derived from an EMBL/GenBank/DDBJ whole genome shotgun (WGS) entry which is preliminary data.</text>
</comment>
<dbReference type="Pfam" id="PF17107">
    <property type="entry name" value="SesA"/>
    <property type="match status" value="1"/>
</dbReference>
<dbReference type="InterPro" id="IPR031352">
    <property type="entry name" value="SesA"/>
</dbReference>
<feature type="domain" description="Glycoside-hydrolase family GH114 TIM-barrel" evidence="3">
    <location>
        <begin position="825"/>
        <end position="1062"/>
    </location>
</feature>
<evidence type="ECO:0000256" key="1">
    <source>
        <dbReference type="ARBA" id="ARBA00001255"/>
    </source>
</evidence>
<evidence type="ECO:0000259" key="5">
    <source>
        <dbReference type="Pfam" id="PF25000"/>
    </source>
</evidence>
<organism evidence="6 7">
    <name type="scientific">Fusarium ambrosium</name>
    <dbReference type="NCBI Taxonomy" id="131363"/>
    <lineage>
        <taxon>Eukaryota</taxon>
        <taxon>Fungi</taxon>
        <taxon>Dikarya</taxon>
        <taxon>Ascomycota</taxon>
        <taxon>Pezizomycotina</taxon>
        <taxon>Sordariomycetes</taxon>
        <taxon>Hypocreomycetidae</taxon>
        <taxon>Hypocreales</taxon>
        <taxon>Nectriaceae</taxon>
        <taxon>Fusarium</taxon>
        <taxon>Fusarium solani species complex</taxon>
    </lineage>
</organism>
<proteinExistence type="predicted"/>
<dbReference type="InterPro" id="IPR017853">
    <property type="entry name" value="GH"/>
</dbReference>
<dbReference type="AlphaFoldDB" id="A0A428TJ18"/>
<dbReference type="SUPFAM" id="SSF48452">
    <property type="entry name" value="TPR-like"/>
    <property type="match status" value="1"/>
</dbReference>
<dbReference type="Pfam" id="PF03537">
    <property type="entry name" value="Glyco_hydro_114"/>
    <property type="match status" value="1"/>
</dbReference>
<dbReference type="Gene3D" id="3.40.50.300">
    <property type="entry name" value="P-loop containing nucleotide triphosphate hydrolases"/>
    <property type="match status" value="1"/>
</dbReference>
<keyword evidence="7" id="KW-1185">Reference proteome</keyword>
<dbReference type="EC" id="3.2.1.22" evidence="2"/>
<evidence type="ECO:0000256" key="2">
    <source>
        <dbReference type="ARBA" id="ARBA00012755"/>
    </source>
</evidence>
<evidence type="ECO:0000313" key="7">
    <source>
        <dbReference type="Proteomes" id="UP000288429"/>
    </source>
</evidence>
<accession>A0A428TJ18</accession>
<dbReference type="InterPro" id="IPR004352">
    <property type="entry name" value="GH114_TIM-barrel"/>
</dbReference>
<feature type="domain" description="DUF7779" evidence="5">
    <location>
        <begin position="430"/>
        <end position="505"/>
    </location>
</feature>
<reference evidence="6 7" key="1">
    <citation type="submission" date="2017-06" db="EMBL/GenBank/DDBJ databases">
        <title>Cmopartive genomic analysis of Ambrosia Fusariam Clade fungi.</title>
        <authorList>
            <person name="Stajich J.E."/>
            <person name="Carrillo J."/>
            <person name="Kijimoto T."/>
            <person name="Eskalen A."/>
            <person name="O'Donnell K."/>
            <person name="Kasson M."/>
        </authorList>
    </citation>
    <scope>NUCLEOTIDE SEQUENCE [LARGE SCALE GENOMIC DNA]</scope>
    <source>
        <strain evidence="6 7">NRRL 20438</strain>
    </source>
</reference>
<dbReference type="Proteomes" id="UP000288429">
    <property type="component" value="Unassembled WGS sequence"/>
</dbReference>
<dbReference type="GO" id="GO:0004557">
    <property type="term" value="F:alpha-galactosidase activity"/>
    <property type="evidence" value="ECO:0007669"/>
    <property type="project" value="UniProtKB-EC"/>
</dbReference>
<dbReference type="EMBL" id="NIZV01000181">
    <property type="protein sequence ID" value="RSM02015.1"/>
    <property type="molecule type" value="Genomic_DNA"/>
</dbReference>
<comment type="catalytic activity">
    <reaction evidence="1">
        <text>Hydrolysis of terminal, non-reducing alpha-D-galactose residues in alpha-D-galactosides, including galactose oligosaccharides, galactomannans and galactolipids.</text>
        <dbReference type="EC" id="3.2.1.22"/>
    </reaction>
</comment>